<accession>A0ABY6ARN1</accession>
<organism evidence="1 2">
    <name type="scientific">Pseudomonas promysalinigenes</name>
    <dbReference type="NCBI Taxonomy" id="485898"/>
    <lineage>
        <taxon>Bacteria</taxon>
        <taxon>Pseudomonadati</taxon>
        <taxon>Pseudomonadota</taxon>
        <taxon>Gammaproteobacteria</taxon>
        <taxon>Pseudomonadales</taxon>
        <taxon>Pseudomonadaceae</taxon>
        <taxon>Pseudomonas</taxon>
    </lineage>
</organism>
<dbReference type="SUPFAM" id="SSF52266">
    <property type="entry name" value="SGNH hydrolase"/>
    <property type="match status" value="1"/>
</dbReference>
<sequence>MAFNTQNPIPSSDPRDLFDNAATIDMIINSGEDRVPARFGQMLYTWGYFHRLVETAVVQIDGVIASATNQVNAARDSAIEDMTATAAALGSDLNNKHYSTYASLVADPQSRDAVVGVVDADPDSNLNGWYSWSTSTNKWVRFVDQPVMDSLFKTVSQLIKPSQSQTVALQVEDELGFSLLKLLASGNLEMTKVGFRMIDGGLELSDENGFVLSRLGMQGSNINGLHTRFSSTEGIEFLDENRFILGRIDSNKSFLGAGSGAANDSYQTVAVLDQQQRTDIMQLIGYGQSLSRGIMSLPAISLSQPYQNIMLASGVRVRADETGYNPTSFVPLVEKTDTDEGETPMSALCNGMTRRAVAEGESSAKWVFLATAPGRTGRSVEQLSPSPLGSGDFERMVKTISDSKSLADSLGKSYSVWGYTWVQGENNYSDSWTTSPYQYMQYELSLFDTLTEKVLGITRQKFRPYLFSYQVGAHRRSGKDTMQIALSQWRITRQRPDVVLSVPVYICPVASDRLHLTNEGSWLLGEYMSRAMYETMVRRHGKWRPLEPISVDWRESYIDVAFHVPRGELVLDDALAALTTNFGFDIREGDVVAADIISSVAVVAPNQVRITLARAAAADAVLTYARGRPGDSSASGPVAGPRGNLRDTHGLFDVVTSPLGNTFALHNPCVMFQYDRKFGF</sequence>
<dbReference type="InterPro" id="IPR036514">
    <property type="entry name" value="SGNH_hydro_sf"/>
</dbReference>
<keyword evidence="2" id="KW-1185">Reference proteome</keyword>
<dbReference type="Gene3D" id="3.40.50.1110">
    <property type="entry name" value="SGNH hydrolase"/>
    <property type="match status" value="1"/>
</dbReference>
<evidence type="ECO:0008006" key="3">
    <source>
        <dbReference type="Google" id="ProtNLM"/>
    </source>
</evidence>
<proteinExistence type="predicted"/>
<reference evidence="1" key="1">
    <citation type="submission" date="2022-09" db="EMBL/GenBank/DDBJ databases">
        <title>Complete genome sequence of Pseudomonas promysalinigenes strain RL-WG26, a newly isolated PGPR with the potential for plant salinity stress alleviation.</title>
        <authorList>
            <person name="Ren L."/>
            <person name="Wang G."/>
            <person name="Hu H."/>
        </authorList>
    </citation>
    <scope>NUCLEOTIDE SEQUENCE</scope>
    <source>
        <strain evidence="1">RL-WG26</strain>
    </source>
</reference>
<protein>
    <recommendedName>
        <fullName evidence="3">Sialate O-acetylesterase domain-containing protein</fullName>
    </recommendedName>
</protein>
<dbReference type="RefSeq" id="WP_261745218.1">
    <property type="nucleotide sequence ID" value="NZ_CP104557.1"/>
</dbReference>
<evidence type="ECO:0000313" key="2">
    <source>
        <dbReference type="Proteomes" id="UP001064504"/>
    </source>
</evidence>
<dbReference type="EMBL" id="CP104557">
    <property type="protein sequence ID" value="UXH41645.1"/>
    <property type="molecule type" value="Genomic_DNA"/>
</dbReference>
<evidence type="ECO:0000313" key="1">
    <source>
        <dbReference type="EMBL" id="UXH41645.1"/>
    </source>
</evidence>
<name>A0ABY6ARN1_9PSED</name>
<dbReference type="Proteomes" id="UP001064504">
    <property type="component" value="Chromosome"/>
</dbReference>
<gene>
    <name evidence="1" type="ORF">N5C08_09005</name>
</gene>